<evidence type="ECO:0000256" key="4">
    <source>
        <dbReference type="ARBA" id="ARBA00022692"/>
    </source>
</evidence>
<comment type="subcellular location">
    <subcellularLocation>
        <location evidence="1 8">Cell outer membrane</location>
        <topology evidence="1 8">Multi-pass membrane protein</topology>
    </subcellularLocation>
</comment>
<dbReference type="SUPFAM" id="SSF56935">
    <property type="entry name" value="Porins"/>
    <property type="match status" value="1"/>
</dbReference>
<keyword evidence="10" id="KW-0732">Signal</keyword>
<keyword evidence="5 9" id="KW-0798">TonB box</keyword>
<evidence type="ECO:0000256" key="7">
    <source>
        <dbReference type="ARBA" id="ARBA00023237"/>
    </source>
</evidence>
<dbReference type="Pfam" id="PF00593">
    <property type="entry name" value="TonB_dep_Rec_b-barrel"/>
    <property type="match status" value="1"/>
</dbReference>
<keyword evidence="2 8" id="KW-0813">Transport</keyword>
<dbReference type="PANTHER" id="PTHR47234">
    <property type="match status" value="1"/>
</dbReference>
<dbReference type="InterPro" id="IPR036942">
    <property type="entry name" value="Beta-barrel_TonB_sf"/>
</dbReference>
<gene>
    <name evidence="13" type="ORF">OE749_00335</name>
</gene>
<evidence type="ECO:0000256" key="1">
    <source>
        <dbReference type="ARBA" id="ARBA00004571"/>
    </source>
</evidence>
<sequence length="954" mass="103406">MFTNTKLASAVRYAMVFGAVAASAPAAMAQESEGAQEKAIEKISVTGSRIARTDLVATSPITIIDETSIEITGATNVANFINNLPAAGIPGTSDTNSNFNTTTTGLNTVDLRNLGTERTLVLVNGRRHIGGSAGSPTVDVSMIPINLVERVEVVTGGAAAVYGSEAISGVINFIMKDDFEGVEFNARYGDSDLGGGEEKDFSITVGGNFDGDKGNAVVYLGYSDTGIIYSRDREMSANDAVNSTFGPKGNFGLADGSVITQDDSTLEWNKPFKASEDGFNRNQLRILQVPSTRTQFNANINYEINEHFNFFSETAYNELQSASQSEPTITGEFISVGNSVSNIRIPIDNYYMPTELRGLAETAWTNAQAANPDVVLPPLSEIAMYRRFVELGPRSSDVQRKTFRTVLGFNGAINDNFDYEVYYQYGNFGQDQTNGGVFNTLNFYNALRVVEDDNGNPVCADEFARDLGCVPINVFGAGSISGAALDWVSVDSQLTSRMEQEVIGATISGYAFELPAGDLGIAFGYEWREEESRFNSDTLAQGGLTSGNTTPNTVGSYDVNEFFVEAIVPLVSEVPFAEYLGLEFAVRYSDYSTVGDATTYKAAVDWEVMEGLRIRGGKSTAVRAPNIDELFDPGSETFRNFVDPCALGGVGGNSASVDDDGNNETYERQSDTVIANCAQIPGTATLDPFARNIRSAGGLSAGNPELQEEMSDAITVGVVYSPEQIEGFNFTLDYYEITVDDAINSFTAQTTVDQCVRQPNFPNNPFCDLITREAGTGLVRRIDALAINVAEYRVEGIDFSADYTFDLYDGSMKLNLAGNHSMANDFVPFAGGDIVDSQGEIGYPDWKVNLNATYNWNDLTVAWTARYIDRVNVENDSVATYGQIGTYVYHDLQARYALGEDGQYEIYAGVDNLFDKEPPFLGQGVPGDVTGTNTASDVYDAVRRYFYVGFEASF</sequence>
<dbReference type="InterPro" id="IPR037066">
    <property type="entry name" value="Plug_dom_sf"/>
</dbReference>
<dbReference type="RefSeq" id="WP_263710347.1">
    <property type="nucleotide sequence ID" value="NZ_JAOWKX010000001.1"/>
</dbReference>
<comment type="similarity">
    <text evidence="8 9">Belongs to the TonB-dependent receptor family.</text>
</comment>
<dbReference type="InterPro" id="IPR000531">
    <property type="entry name" value="Beta-barrel_TonB"/>
</dbReference>
<evidence type="ECO:0000256" key="5">
    <source>
        <dbReference type="ARBA" id="ARBA00023077"/>
    </source>
</evidence>
<accession>A0ABT3A3F4</accession>
<evidence type="ECO:0000256" key="10">
    <source>
        <dbReference type="SAM" id="SignalP"/>
    </source>
</evidence>
<comment type="caution">
    <text evidence="13">The sequence shown here is derived from an EMBL/GenBank/DDBJ whole genome shotgun (WGS) entry which is preliminary data.</text>
</comment>
<evidence type="ECO:0000256" key="9">
    <source>
        <dbReference type="RuleBase" id="RU003357"/>
    </source>
</evidence>
<organism evidence="13 14">
    <name type="scientific">Fluctibacter corallii</name>
    <dbReference type="NCBI Taxonomy" id="2984329"/>
    <lineage>
        <taxon>Bacteria</taxon>
        <taxon>Pseudomonadati</taxon>
        <taxon>Pseudomonadota</taxon>
        <taxon>Gammaproteobacteria</taxon>
        <taxon>Alteromonadales</taxon>
        <taxon>Alteromonadaceae</taxon>
        <taxon>Fluctibacter</taxon>
    </lineage>
</organism>
<keyword evidence="3 8" id="KW-1134">Transmembrane beta strand</keyword>
<dbReference type="Pfam" id="PF07715">
    <property type="entry name" value="Plug"/>
    <property type="match status" value="1"/>
</dbReference>
<dbReference type="InterPro" id="IPR012910">
    <property type="entry name" value="Plug_dom"/>
</dbReference>
<keyword evidence="7 8" id="KW-0998">Cell outer membrane</keyword>
<keyword evidence="6 8" id="KW-0472">Membrane</keyword>
<feature type="signal peptide" evidence="10">
    <location>
        <begin position="1"/>
        <end position="29"/>
    </location>
</feature>
<dbReference type="EMBL" id="JAOWKX010000001">
    <property type="protein sequence ID" value="MCV2883142.1"/>
    <property type="molecule type" value="Genomic_DNA"/>
</dbReference>
<dbReference type="Gene3D" id="2.40.170.20">
    <property type="entry name" value="TonB-dependent receptor, beta-barrel domain"/>
    <property type="match status" value="1"/>
</dbReference>
<dbReference type="InterPro" id="IPR039426">
    <property type="entry name" value="TonB-dep_rcpt-like"/>
</dbReference>
<keyword evidence="13" id="KW-0675">Receptor</keyword>
<keyword evidence="4 8" id="KW-0812">Transmembrane</keyword>
<keyword evidence="14" id="KW-1185">Reference proteome</keyword>
<dbReference type="PANTHER" id="PTHR47234:SF2">
    <property type="entry name" value="TONB-DEPENDENT RECEPTOR"/>
    <property type="match status" value="1"/>
</dbReference>
<evidence type="ECO:0000259" key="12">
    <source>
        <dbReference type="Pfam" id="PF07715"/>
    </source>
</evidence>
<feature type="domain" description="TonB-dependent receptor plug" evidence="12">
    <location>
        <begin position="58"/>
        <end position="170"/>
    </location>
</feature>
<evidence type="ECO:0000313" key="14">
    <source>
        <dbReference type="Proteomes" id="UP001652504"/>
    </source>
</evidence>
<dbReference type="Proteomes" id="UP001652504">
    <property type="component" value="Unassembled WGS sequence"/>
</dbReference>
<feature type="domain" description="TonB-dependent receptor-like beta-barrel" evidence="11">
    <location>
        <begin position="398"/>
        <end position="913"/>
    </location>
</feature>
<evidence type="ECO:0000256" key="2">
    <source>
        <dbReference type="ARBA" id="ARBA00022448"/>
    </source>
</evidence>
<evidence type="ECO:0000256" key="8">
    <source>
        <dbReference type="PROSITE-ProRule" id="PRU01360"/>
    </source>
</evidence>
<protein>
    <submittedName>
        <fullName evidence="13">TonB-dependent receptor</fullName>
    </submittedName>
</protein>
<evidence type="ECO:0000313" key="13">
    <source>
        <dbReference type="EMBL" id="MCV2883142.1"/>
    </source>
</evidence>
<dbReference type="Gene3D" id="2.170.130.10">
    <property type="entry name" value="TonB-dependent receptor, plug domain"/>
    <property type="match status" value="1"/>
</dbReference>
<evidence type="ECO:0000256" key="6">
    <source>
        <dbReference type="ARBA" id="ARBA00023136"/>
    </source>
</evidence>
<proteinExistence type="inferred from homology"/>
<reference evidence="13 14" key="1">
    <citation type="submission" date="2022-10" db="EMBL/GenBank/DDBJ databases">
        <title>Aestuariibacter sp. AA17 isolated from Montipora capitata coral fragment.</title>
        <authorList>
            <person name="Emsley S.A."/>
            <person name="Pfannmuller K.M."/>
            <person name="Loughran R.M."/>
            <person name="Shlafstein M."/>
            <person name="Papke E."/>
            <person name="Saw J.H."/>
            <person name="Ushijima B."/>
            <person name="Videau P."/>
        </authorList>
    </citation>
    <scope>NUCLEOTIDE SEQUENCE [LARGE SCALE GENOMIC DNA]</scope>
    <source>
        <strain evidence="13 14">AA17</strain>
    </source>
</reference>
<feature type="chain" id="PRO_5045721785" evidence="10">
    <location>
        <begin position="30"/>
        <end position="954"/>
    </location>
</feature>
<evidence type="ECO:0000256" key="3">
    <source>
        <dbReference type="ARBA" id="ARBA00022452"/>
    </source>
</evidence>
<evidence type="ECO:0000259" key="11">
    <source>
        <dbReference type="Pfam" id="PF00593"/>
    </source>
</evidence>
<name>A0ABT3A3F4_9ALTE</name>
<dbReference type="PROSITE" id="PS52016">
    <property type="entry name" value="TONB_DEPENDENT_REC_3"/>
    <property type="match status" value="1"/>
</dbReference>